<accession>A0A0E9R1S7</accession>
<organism evidence="1">
    <name type="scientific">Anguilla anguilla</name>
    <name type="common">European freshwater eel</name>
    <name type="synonym">Muraena anguilla</name>
    <dbReference type="NCBI Taxonomy" id="7936"/>
    <lineage>
        <taxon>Eukaryota</taxon>
        <taxon>Metazoa</taxon>
        <taxon>Chordata</taxon>
        <taxon>Craniata</taxon>
        <taxon>Vertebrata</taxon>
        <taxon>Euteleostomi</taxon>
        <taxon>Actinopterygii</taxon>
        <taxon>Neopterygii</taxon>
        <taxon>Teleostei</taxon>
        <taxon>Anguilliformes</taxon>
        <taxon>Anguillidae</taxon>
        <taxon>Anguilla</taxon>
    </lineage>
</organism>
<evidence type="ECO:0000313" key="1">
    <source>
        <dbReference type="EMBL" id="JAH23136.1"/>
    </source>
</evidence>
<reference evidence="1" key="2">
    <citation type="journal article" date="2015" name="Fish Shellfish Immunol.">
        <title>Early steps in the European eel (Anguilla anguilla)-Vibrio vulnificus interaction in the gills: Role of the RtxA13 toxin.</title>
        <authorList>
            <person name="Callol A."/>
            <person name="Pajuelo D."/>
            <person name="Ebbesson L."/>
            <person name="Teles M."/>
            <person name="MacKenzie S."/>
            <person name="Amaro C."/>
        </authorList>
    </citation>
    <scope>NUCLEOTIDE SEQUENCE</scope>
</reference>
<sequence>MFLHSQYFCVPSHPMVVDKEKQKDRKASACLDNLGRLG</sequence>
<proteinExistence type="predicted"/>
<name>A0A0E9R1S7_ANGAN</name>
<dbReference type="EMBL" id="GBXM01085441">
    <property type="protein sequence ID" value="JAH23136.1"/>
    <property type="molecule type" value="Transcribed_RNA"/>
</dbReference>
<dbReference type="AlphaFoldDB" id="A0A0E9R1S7"/>
<protein>
    <submittedName>
        <fullName evidence="1">Uncharacterized protein</fullName>
    </submittedName>
</protein>
<reference evidence="1" key="1">
    <citation type="submission" date="2014-11" db="EMBL/GenBank/DDBJ databases">
        <authorList>
            <person name="Amaro Gonzalez C."/>
        </authorList>
    </citation>
    <scope>NUCLEOTIDE SEQUENCE</scope>
</reference>